<evidence type="ECO:0000313" key="2">
    <source>
        <dbReference type="Proteomes" id="UP000189370"/>
    </source>
</evidence>
<comment type="caution">
    <text evidence="1">The sequence shown here is derived from an EMBL/GenBank/DDBJ whole genome shotgun (WGS) entry which is preliminary data.</text>
</comment>
<dbReference type="AlphaFoldDB" id="A0A1S8AYT8"/>
<protein>
    <submittedName>
        <fullName evidence="1">Uncharacterized protein</fullName>
    </submittedName>
</protein>
<dbReference type="Proteomes" id="UP000189370">
    <property type="component" value="Unassembled WGS sequence"/>
</dbReference>
<accession>A0A1S8AYT8</accession>
<gene>
    <name evidence="1" type="ORF">A6E15_12145</name>
</gene>
<keyword evidence="2" id="KW-1185">Reference proteome</keyword>
<reference evidence="2" key="1">
    <citation type="submission" date="2016-04" db="EMBL/GenBank/DDBJ databases">
        <authorList>
            <person name="Chen S.-C."/>
            <person name="Lai M.-C."/>
        </authorList>
    </citation>
    <scope>NUCLEOTIDE SEQUENCE [LARGE SCALE GENOMIC DNA]</scope>
    <source>
        <strain evidence="2">AB14</strain>
    </source>
</reference>
<proteinExistence type="predicted"/>
<sequence>MAHRDDVTRALAACTACDSVYAARQWPDGEIKIIGQEGCSCGSADFELVDDSLEESDENVDTG</sequence>
<dbReference type="EMBL" id="LWLN01000001">
    <property type="protein sequence ID" value="OLZ41689.1"/>
    <property type="molecule type" value="Genomic_DNA"/>
</dbReference>
<dbReference type="RefSeq" id="WP_076146609.1">
    <property type="nucleotide sequence ID" value="NZ_LWLN01000001.1"/>
</dbReference>
<organism evidence="1 2">
    <name type="scientific">Natrinema saccharevitans</name>
    <dbReference type="NCBI Taxonomy" id="301967"/>
    <lineage>
        <taxon>Archaea</taxon>
        <taxon>Methanobacteriati</taxon>
        <taxon>Methanobacteriota</taxon>
        <taxon>Stenosarchaea group</taxon>
        <taxon>Halobacteria</taxon>
        <taxon>Halobacteriales</taxon>
        <taxon>Natrialbaceae</taxon>
        <taxon>Natrinema</taxon>
    </lineage>
</organism>
<name>A0A1S8AYT8_9EURY</name>
<dbReference type="OrthoDB" id="257177at2157"/>
<evidence type="ECO:0000313" key="1">
    <source>
        <dbReference type="EMBL" id="OLZ41689.1"/>
    </source>
</evidence>